<dbReference type="PROSITE" id="PS50112">
    <property type="entry name" value="PAS"/>
    <property type="match status" value="2"/>
</dbReference>
<dbReference type="EMBL" id="SLXH01000025">
    <property type="protein sequence ID" value="TCP15340.1"/>
    <property type="molecule type" value="Genomic_DNA"/>
</dbReference>
<dbReference type="SMART" id="SM00065">
    <property type="entry name" value="GAF"/>
    <property type="match status" value="1"/>
</dbReference>
<feature type="domain" description="PAC" evidence="9">
    <location>
        <begin position="578"/>
        <end position="630"/>
    </location>
</feature>
<feature type="region of interest" description="Disordered" evidence="6">
    <location>
        <begin position="1105"/>
        <end position="1126"/>
    </location>
</feature>
<name>A0A4R2N485_9BURK</name>
<dbReference type="InterPro" id="IPR003018">
    <property type="entry name" value="GAF"/>
</dbReference>
<dbReference type="PROSITE" id="PS50885">
    <property type="entry name" value="HAMP"/>
    <property type="match status" value="1"/>
</dbReference>
<evidence type="ECO:0000313" key="12">
    <source>
        <dbReference type="EMBL" id="TCP15340.1"/>
    </source>
</evidence>
<dbReference type="PROSITE" id="PS50887">
    <property type="entry name" value="GGDEF"/>
    <property type="match status" value="1"/>
</dbReference>
<dbReference type="CDD" id="cd12914">
    <property type="entry name" value="PDC1_DGC_like"/>
    <property type="match status" value="1"/>
</dbReference>
<evidence type="ECO:0000259" key="11">
    <source>
        <dbReference type="PROSITE" id="PS50887"/>
    </source>
</evidence>
<reference evidence="12 13" key="1">
    <citation type="submission" date="2019-03" db="EMBL/GenBank/DDBJ databases">
        <title>Genomic Encyclopedia of Type Strains, Phase IV (KMG-IV): sequencing the most valuable type-strain genomes for metagenomic binning, comparative biology and taxonomic classification.</title>
        <authorList>
            <person name="Goeker M."/>
        </authorList>
    </citation>
    <scope>NUCLEOTIDE SEQUENCE [LARGE SCALE GENOMIC DNA]</scope>
    <source>
        <strain evidence="12 13">DSM 1837</strain>
    </source>
</reference>
<dbReference type="CDD" id="cd01949">
    <property type="entry name" value="GGDEF"/>
    <property type="match status" value="1"/>
</dbReference>
<dbReference type="NCBIfam" id="TIGR00254">
    <property type="entry name" value="GGDEF"/>
    <property type="match status" value="1"/>
</dbReference>
<evidence type="ECO:0000256" key="1">
    <source>
        <dbReference type="ARBA" id="ARBA00004651"/>
    </source>
</evidence>
<gene>
    <name evidence="12" type="ORF">EV674_12525</name>
</gene>
<evidence type="ECO:0000256" key="5">
    <source>
        <dbReference type="ARBA" id="ARBA00023136"/>
    </source>
</evidence>
<dbReference type="OrthoDB" id="9812260at2"/>
<dbReference type="InterPro" id="IPR033479">
    <property type="entry name" value="dCache_1"/>
</dbReference>
<dbReference type="SUPFAM" id="SSF55785">
    <property type="entry name" value="PYP-like sensor domain (PAS domain)"/>
    <property type="match status" value="3"/>
</dbReference>
<dbReference type="SUPFAM" id="SSF55073">
    <property type="entry name" value="Nucleotide cyclase"/>
    <property type="match status" value="1"/>
</dbReference>
<dbReference type="InterPro" id="IPR000700">
    <property type="entry name" value="PAS-assoc_C"/>
</dbReference>
<dbReference type="Pfam" id="PF00990">
    <property type="entry name" value="GGDEF"/>
    <property type="match status" value="1"/>
</dbReference>
<feature type="transmembrane region" description="Helical" evidence="7">
    <location>
        <begin position="15"/>
        <end position="34"/>
    </location>
</feature>
<keyword evidence="3 7" id="KW-0812">Transmembrane</keyword>
<dbReference type="InterPro" id="IPR001610">
    <property type="entry name" value="PAC"/>
</dbReference>
<dbReference type="InterPro" id="IPR052155">
    <property type="entry name" value="Biofilm_reg_signaling"/>
</dbReference>
<evidence type="ECO:0000259" key="10">
    <source>
        <dbReference type="PROSITE" id="PS50885"/>
    </source>
</evidence>
<dbReference type="GO" id="GO:0005886">
    <property type="term" value="C:plasma membrane"/>
    <property type="evidence" value="ECO:0007669"/>
    <property type="project" value="UniProtKB-SubCell"/>
</dbReference>
<comment type="caution">
    <text evidence="12">The sequence shown here is derived from an EMBL/GenBank/DDBJ whole genome shotgun (WGS) entry which is preliminary data.</text>
</comment>
<sequence>MLSKIRIPGSLKARITLFMLVIFVASLWSLTLYASRMLRQDMQQQLSEQQLAVVSFIARAADAHLHERIQALTLLANSIGPEAMADSAGLQHLLDSQPLLPSLFSGGVLITRADGMAVAETPRALGRTGVNFIDRAAVAMAMKDGQTVVGTPVMDKRMAVPVIGIAAPIRDATGRSIGTLAGVIALRNADFLDQLTQSPYGKTGSYFLVARQERLIIAATKKERIMQPLPPRGTTAAIDRFIDGFEGSQVYINPKGIEVMGSARRMTAVDWGVAASISATEAFAPIHAMQQRVVTAALLLTVLAGALTWWMLRRELWPLLDTAQMLAHMSPTEVPAQPLPVARQDEIGTLIMGFNHLVGSLEAQKSALEKQLRLFSAFIDALPNPIFIKNAHTVFTACNTAYEEAFGIRREVFVGKTVLELDYLPLAAREAFQAADLALLSQGGQTSEEIEIAFADGIVRTALYQRRAFDLGGGQGSAMLGLIVDISDRKRMEQDLKTSEERYRLLAENANDVIWTLDMQGRFTYVSPSVRKLLGYTSVEAMQQTLHDSLMPQARLLIDEAIRGNAAAIRAGLPIPQFHAELEHTRKDGSPVWTEVTANGVLNAEGRYVGLLGITRDISERKQRDDYKHFYSHILEMLATGHGLATILQAIVQGIEALHPDKLCSILLLDEAGQRVQRCIAPSLPEAYNAALEGLEIGMGVGSCGTAAFTSERVVVEDIASHPYWADFKDLAAQAGLGACWSQPIRSGTHRVLGTFGIYHRGTYHPSATDIALIEQTARLASITIEKTLAEERLHESQAFAQAVLNSVANEIVVIDQRGCIVGVNEAWRQFSVQNSSIPGQMAPHTELGANYLGACLTDQGHTDTARSALEGIQAVLDGKLPSFHQEYACHSPTEQRWFFMTVSPLAEGRLGAVIVHTNITERKQAEEQIRNLAYYDSLTRLPNRRMLDERLLQALASSQRTRQYGALMLLDLDNFKPLNDTHGHGVGDLLLIEVAARLVASIREVDTVARLGGDEFVVVLGGLSAHTHLAQPQAIAVAEKIRLALARPYHLKAPQPDAPARTIEHHCAASIGVTLWAGWGSASPQEILKQADDAMYQAKESGRNTIHFSSPGMFPPESAPLAGTP</sequence>
<dbReference type="InterPro" id="IPR000014">
    <property type="entry name" value="PAS"/>
</dbReference>
<evidence type="ECO:0000256" key="6">
    <source>
        <dbReference type="SAM" id="MobiDB-lite"/>
    </source>
</evidence>
<dbReference type="NCBIfam" id="TIGR00229">
    <property type="entry name" value="sensory_box"/>
    <property type="match status" value="2"/>
</dbReference>
<dbReference type="SUPFAM" id="SSF55781">
    <property type="entry name" value="GAF domain-like"/>
    <property type="match status" value="1"/>
</dbReference>
<dbReference type="Pfam" id="PF02743">
    <property type="entry name" value="dCache_1"/>
    <property type="match status" value="1"/>
</dbReference>
<evidence type="ECO:0000256" key="4">
    <source>
        <dbReference type="ARBA" id="ARBA00022989"/>
    </source>
</evidence>
<accession>A0A4R2N485</accession>
<evidence type="ECO:0000256" key="3">
    <source>
        <dbReference type="ARBA" id="ARBA00022692"/>
    </source>
</evidence>
<dbReference type="GO" id="GO:0003824">
    <property type="term" value="F:catalytic activity"/>
    <property type="evidence" value="ECO:0007669"/>
    <property type="project" value="UniProtKB-ARBA"/>
</dbReference>
<feature type="domain" description="GGDEF" evidence="11">
    <location>
        <begin position="964"/>
        <end position="1112"/>
    </location>
</feature>
<feature type="domain" description="PAC" evidence="9">
    <location>
        <begin position="446"/>
        <end position="498"/>
    </location>
</feature>
<dbReference type="CDD" id="cd00130">
    <property type="entry name" value="PAS"/>
    <property type="match status" value="2"/>
</dbReference>
<dbReference type="Gene3D" id="3.30.450.40">
    <property type="match status" value="1"/>
</dbReference>
<dbReference type="Pfam" id="PF08448">
    <property type="entry name" value="PAS_4"/>
    <property type="match status" value="1"/>
</dbReference>
<dbReference type="Gene3D" id="3.30.70.270">
    <property type="match status" value="1"/>
</dbReference>
<dbReference type="Pfam" id="PF13185">
    <property type="entry name" value="GAF_2"/>
    <property type="match status" value="1"/>
</dbReference>
<evidence type="ECO:0000259" key="8">
    <source>
        <dbReference type="PROSITE" id="PS50112"/>
    </source>
</evidence>
<dbReference type="AlphaFoldDB" id="A0A4R2N485"/>
<dbReference type="InterPro" id="IPR003660">
    <property type="entry name" value="HAMP_dom"/>
</dbReference>
<dbReference type="InterPro" id="IPR043128">
    <property type="entry name" value="Rev_trsase/Diguanyl_cyclase"/>
</dbReference>
<dbReference type="InterPro" id="IPR029016">
    <property type="entry name" value="GAF-like_dom_sf"/>
</dbReference>
<dbReference type="CDD" id="cd18774">
    <property type="entry name" value="PDC2_HK_sensor"/>
    <property type="match status" value="1"/>
</dbReference>
<dbReference type="PANTHER" id="PTHR44757">
    <property type="entry name" value="DIGUANYLATE CYCLASE DGCP"/>
    <property type="match status" value="1"/>
</dbReference>
<evidence type="ECO:0000259" key="9">
    <source>
        <dbReference type="PROSITE" id="PS50113"/>
    </source>
</evidence>
<dbReference type="SMART" id="SM00086">
    <property type="entry name" value="PAC"/>
    <property type="match status" value="3"/>
</dbReference>
<feature type="domain" description="PAS" evidence="8">
    <location>
        <begin position="499"/>
        <end position="563"/>
    </location>
</feature>
<evidence type="ECO:0000313" key="13">
    <source>
        <dbReference type="Proteomes" id="UP000295182"/>
    </source>
</evidence>
<keyword evidence="4 7" id="KW-1133">Transmembrane helix</keyword>
<keyword evidence="13" id="KW-1185">Reference proteome</keyword>
<organism evidence="12 13">
    <name type="scientific">Simplicispira metamorpha</name>
    <dbReference type="NCBI Taxonomy" id="80881"/>
    <lineage>
        <taxon>Bacteria</taxon>
        <taxon>Pseudomonadati</taxon>
        <taxon>Pseudomonadota</taxon>
        <taxon>Betaproteobacteria</taxon>
        <taxon>Burkholderiales</taxon>
        <taxon>Comamonadaceae</taxon>
        <taxon>Simplicispira</taxon>
    </lineage>
</organism>
<dbReference type="InterPro" id="IPR000160">
    <property type="entry name" value="GGDEF_dom"/>
</dbReference>
<proteinExistence type="predicted"/>
<keyword evidence="5 7" id="KW-0472">Membrane</keyword>
<feature type="transmembrane region" description="Helical" evidence="7">
    <location>
        <begin position="293"/>
        <end position="312"/>
    </location>
</feature>
<dbReference type="PANTHER" id="PTHR44757:SF2">
    <property type="entry name" value="BIOFILM ARCHITECTURE MAINTENANCE PROTEIN MBAA"/>
    <property type="match status" value="1"/>
</dbReference>
<dbReference type="Gene3D" id="3.30.450.20">
    <property type="entry name" value="PAS domain"/>
    <property type="match status" value="4"/>
</dbReference>
<dbReference type="SMART" id="SM00091">
    <property type="entry name" value="PAS"/>
    <property type="match status" value="3"/>
</dbReference>
<dbReference type="Proteomes" id="UP000295182">
    <property type="component" value="Unassembled WGS sequence"/>
</dbReference>
<keyword evidence="2" id="KW-1003">Cell membrane</keyword>
<dbReference type="CDD" id="cd06225">
    <property type="entry name" value="HAMP"/>
    <property type="match status" value="1"/>
</dbReference>
<evidence type="ECO:0000256" key="7">
    <source>
        <dbReference type="SAM" id="Phobius"/>
    </source>
</evidence>
<dbReference type="FunFam" id="3.30.70.270:FF:000001">
    <property type="entry name" value="Diguanylate cyclase domain protein"/>
    <property type="match status" value="1"/>
</dbReference>
<dbReference type="GO" id="GO:0007165">
    <property type="term" value="P:signal transduction"/>
    <property type="evidence" value="ECO:0007669"/>
    <property type="project" value="InterPro"/>
</dbReference>
<dbReference type="InterPro" id="IPR035965">
    <property type="entry name" value="PAS-like_dom_sf"/>
</dbReference>
<evidence type="ECO:0000256" key="2">
    <source>
        <dbReference type="ARBA" id="ARBA00022475"/>
    </source>
</evidence>
<dbReference type="InterPro" id="IPR013656">
    <property type="entry name" value="PAS_4"/>
</dbReference>
<dbReference type="Pfam" id="PF13426">
    <property type="entry name" value="PAS_9"/>
    <property type="match status" value="1"/>
</dbReference>
<comment type="subcellular location">
    <subcellularLocation>
        <location evidence="1">Cell membrane</location>
        <topology evidence="1">Multi-pass membrane protein</topology>
    </subcellularLocation>
</comment>
<dbReference type="PROSITE" id="PS50113">
    <property type="entry name" value="PAC"/>
    <property type="match status" value="2"/>
</dbReference>
<feature type="domain" description="HAMP" evidence="10">
    <location>
        <begin position="313"/>
        <end position="366"/>
    </location>
</feature>
<dbReference type="SMART" id="SM00267">
    <property type="entry name" value="GGDEF"/>
    <property type="match status" value="1"/>
</dbReference>
<protein>
    <submittedName>
        <fullName evidence="12">PAS domain S-box-containing protein/diguanylate cyclase (GGDEF)-like protein</fullName>
    </submittedName>
</protein>
<dbReference type="Gene3D" id="6.10.340.10">
    <property type="match status" value="1"/>
</dbReference>
<feature type="domain" description="PAS" evidence="8">
    <location>
        <begin position="371"/>
        <end position="421"/>
    </location>
</feature>
<dbReference type="InterPro" id="IPR029787">
    <property type="entry name" value="Nucleotide_cyclase"/>
</dbReference>
<dbReference type="RefSeq" id="WP_132750452.1">
    <property type="nucleotide sequence ID" value="NZ_QXNC01000022.1"/>
</dbReference>